<proteinExistence type="predicted"/>
<organism evidence="2 3">
    <name type="scientific">Microcoleus anatoxicus PTRS2</name>
    <dbReference type="NCBI Taxonomy" id="2705321"/>
    <lineage>
        <taxon>Bacteria</taxon>
        <taxon>Bacillati</taxon>
        <taxon>Cyanobacteriota</taxon>
        <taxon>Cyanophyceae</taxon>
        <taxon>Oscillatoriophycideae</taxon>
        <taxon>Oscillatoriales</taxon>
        <taxon>Microcoleaceae</taxon>
        <taxon>Microcoleus</taxon>
        <taxon>Microcoleus anatoxicus</taxon>
    </lineage>
</organism>
<sequence>PGFQYASNLMMYLDSLNENPEFKMSQSWQEKMVYDMNAIASIESSDLVLYVASLSVVPDDSYKDEIAIIKKKCSKVVAVINQYKKQLEASDKISVENRVAQWKNLFREHSINDVIIFDAHWDSPVKVNGIYDSILNILDSEQKLRFTEGLKRFKERQSEIRKEACNLLSVFIIEPYQGKPILTIPKAECNNEYKREIAKGKIAEKIDRSFATFLHNITYLYKVAAENPTTPKEQLCLDFKTDYNLSNRFSMGSGLAAVAAGFLSFSMAIVGAGVVGVLTGGTGIVTGAITGAQIGASVGAVIGSFAVFYDEQDTVNINIEAEQMKILLVKGVALIWGSSNNGYGRGKNLTANEAEPIEKKVSQIQNLCPQINLARADKNTIIKHCEKILDQLENEIE</sequence>
<gene>
    <name evidence="2" type="ORF">WMG39_13045</name>
</gene>
<keyword evidence="1" id="KW-0472">Membrane</keyword>
<evidence type="ECO:0000313" key="3">
    <source>
        <dbReference type="Proteomes" id="UP001384579"/>
    </source>
</evidence>
<keyword evidence="1" id="KW-0812">Transmembrane</keyword>
<keyword evidence="3" id="KW-1185">Reference proteome</keyword>
<evidence type="ECO:0000256" key="1">
    <source>
        <dbReference type="SAM" id="Phobius"/>
    </source>
</evidence>
<evidence type="ECO:0000313" key="2">
    <source>
        <dbReference type="EMBL" id="MEK0185763.1"/>
    </source>
</evidence>
<feature type="transmembrane region" description="Helical" evidence="1">
    <location>
        <begin position="255"/>
        <end position="278"/>
    </location>
</feature>
<reference evidence="2 3" key="1">
    <citation type="journal article" date="2020" name="Harmful Algae">
        <title>Molecular and morphological characterization of a novel dihydroanatoxin-a producing Microcoleus species (cyanobacteria) from the Russian River, California, USA.</title>
        <authorList>
            <person name="Conklin K.Y."/>
            <person name="Stancheva R."/>
            <person name="Otten T.G."/>
            <person name="Fadness R."/>
            <person name="Boyer G.L."/>
            <person name="Read B."/>
            <person name="Zhang X."/>
            <person name="Sheath R.G."/>
        </authorList>
    </citation>
    <scope>NUCLEOTIDE SEQUENCE [LARGE SCALE GENOMIC DNA]</scope>
    <source>
        <strain evidence="2 3">PTRS2</strain>
    </source>
</reference>
<feature type="transmembrane region" description="Helical" evidence="1">
    <location>
        <begin position="284"/>
        <end position="309"/>
    </location>
</feature>
<dbReference type="EMBL" id="JBBLXS010000147">
    <property type="protein sequence ID" value="MEK0185763.1"/>
    <property type="molecule type" value="Genomic_DNA"/>
</dbReference>
<dbReference type="Proteomes" id="UP001384579">
    <property type="component" value="Unassembled WGS sequence"/>
</dbReference>
<feature type="non-terminal residue" evidence="2">
    <location>
        <position position="1"/>
    </location>
</feature>
<dbReference type="RefSeq" id="WP_340541491.1">
    <property type="nucleotide sequence ID" value="NZ_JBBLXS010000147.1"/>
</dbReference>
<comment type="caution">
    <text evidence="2">The sequence shown here is derived from an EMBL/GenBank/DDBJ whole genome shotgun (WGS) entry which is preliminary data.</text>
</comment>
<keyword evidence="1" id="KW-1133">Transmembrane helix</keyword>
<protein>
    <submittedName>
        <fullName evidence="2">Glycine zipper family protein</fullName>
    </submittedName>
</protein>
<name>A0ABU8YMX0_9CYAN</name>
<accession>A0ABU8YMX0</accession>